<name>A0ACC2IKW7_9PLEO</name>
<comment type="caution">
    <text evidence="1">The sequence shown here is derived from an EMBL/GenBank/DDBJ whole genome shotgun (WGS) entry which is preliminary data.</text>
</comment>
<gene>
    <name evidence="1" type="ORF">OPT61_g2665</name>
</gene>
<sequence>MADPTYRAAQPGEFFCPIGGRWYTCESGTKFVGCCLADPCQNGCHGDILRPAGRSVALDNQSPGGSCGGQTPFWTCGQAPTFWGCCNEDPCKNNSTCPLGKLEPTYWDRPDQYEYFKDLNILLSSTEPRPTSIPLPNASSTPSGSSVSSGALIGGIVGGIAGLFAIIGLTVCFLMHRRRRARKQKSSDASTSVEANYPEAGDAGPASASTGMSCASTKSND</sequence>
<reference evidence="1" key="1">
    <citation type="submission" date="2022-11" db="EMBL/GenBank/DDBJ databases">
        <title>Genome Sequence of Boeremia exigua.</title>
        <authorList>
            <person name="Buettner E."/>
        </authorList>
    </citation>
    <scope>NUCLEOTIDE SEQUENCE</scope>
    <source>
        <strain evidence="1">CU02</strain>
    </source>
</reference>
<accession>A0ACC2IKW7</accession>
<proteinExistence type="predicted"/>
<evidence type="ECO:0000313" key="1">
    <source>
        <dbReference type="EMBL" id="KAJ8115772.1"/>
    </source>
</evidence>
<organism evidence="1 2">
    <name type="scientific">Boeremia exigua</name>
    <dbReference type="NCBI Taxonomy" id="749465"/>
    <lineage>
        <taxon>Eukaryota</taxon>
        <taxon>Fungi</taxon>
        <taxon>Dikarya</taxon>
        <taxon>Ascomycota</taxon>
        <taxon>Pezizomycotina</taxon>
        <taxon>Dothideomycetes</taxon>
        <taxon>Pleosporomycetidae</taxon>
        <taxon>Pleosporales</taxon>
        <taxon>Pleosporineae</taxon>
        <taxon>Didymellaceae</taxon>
        <taxon>Boeremia</taxon>
    </lineage>
</organism>
<protein>
    <submittedName>
        <fullName evidence="1">Uncharacterized protein</fullName>
    </submittedName>
</protein>
<evidence type="ECO:0000313" key="2">
    <source>
        <dbReference type="Proteomes" id="UP001153331"/>
    </source>
</evidence>
<dbReference type="EMBL" id="JAPHNI010000123">
    <property type="protein sequence ID" value="KAJ8115772.1"/>
    <property type="molecule type" value="Genomic_DNA"/>
</dbReference>
<keyword evidence="2" id="KW-1185">Reference proteome</keyword>
<dbReference type="Proteomes" id="UP001153331">
    <property type="component" value="Unassembled WGS sequence"/>
</dbReference>